<evidence type="ECO:0000256" key="3">
    <source>
        <dbReference type="ARBA" id="ARBA00022989"/>
    </source>
</evidence>
<dbReference type="InterPro" id="IPR003439">
    <property type="entry name" value="ABC_transporter-like_ATP-bd"/>
</dbReference>
<evidence type="ECO:0000256" key="2">
    <source>
        <dbReference type="ARBA" id="ARBA00022692"/>
    </source>
</evidence>
<evidence type="ECO:0000256" key="4">
    <source>
        <dbReference type="ARBA" id="ARBA00023136"/>
    </source>
</evidence>
<dbReference type="PANTHER" id="PTHR43038">
    <property type="entry name" value="ATP-BINDING CASSETTE, SUB-FAMILY H, MEMBER 1"/>
    <property type="match status" value="1"/>
</dbReference>
<dbReference type="GO" id="GO:0016887">
    <property type="term" value="F:ATP hydrolysis activity"/>
    <property type="evidence" value="ECO:0007669"/>
    <property type="project" value="InterPro"/>
</dbReference>
<dbReference type="SUPFAM" id="SSF52540">
    <property type="entry name" value="P-loop containing nucleoside triphosphate hydrolases"/>
    <property type="match status" value="1"/>
</dbReference>
<evidence type="ECO:0000313" key="7">
    <source>
        <dbReference type="EMBL" id="OXA58013.1"/>
    </source>
</evidence>
<keyword evidence="3 5" id="KW-1133">Transmembrane helix</keyword>
<dbReference type="GO" id="GO:0140359">
    <property type="term" value="F:ABC-type transporter activity"/>
    <property type="evidence" value="ECO:0007669"/>
    <property type="project" value="InterPro"/>
</dbReference>
<evidence type="ECO:0000259" key="6">
    <source>
        <dbReference type="PROSITE" id="PS50893"/>
    </source>
</evidence>
<dbReference type="Proteomes" id="UP000198287">
    <property type="component" value="Unassembled WGS sequence"/>
</dbReference>
<keyword evidence="2 5" id="KW-0812">Transmembrane</keyword>
<accession>A0A226EJX8</accession>
<dbReference type="InterPro" id="IPR027417">
    <property type="entry name" value="P-loop_NTPase"/>
</dbReference>
<reference evidence="7 8" key="1">
    <citation type="submission" date="2015-12" db="EMBL/GenBank/DDBJ databases">
        <title>The genome of Folsomia candida.</title>
        <authorList>
            <person name="Faddeeva A."/>
            <person name="Derks M.F."/>
            <person name="Anvar Y."/>
            <person name="Smit S."/>
            <person name="Van Straalen N."/>
            <person name="Roelofs D."/>
        </authorList>
    </citation>
    <scope>NUCLEOTIDE SEQUENCE [LARGE SCALE GENOMIC DNA]</scope>
    <source>
        <strain evidence="7 8">VU population</strain>
        <tissue evidence="7">Whole body</tissue>
    </source>
</reference>
<protein>
    <submittedName>
        <fullName evidence="7">ABC transporter G family member 23</fullName>
    </submittedName>
</protein>
<comment type="caution">
    <text evidence="7">The sequence shown here is derived from an EMBL/GenBank/DDBJ whole genome shotgun (WGS) entry which is preliminary data.</text>
</comment>
<comment type="subcellular location">
    <subcellularLocation>
        <location evidence="1">Membrane</location>
        <topology evidence="1">Multi-pass membrane protein</topology>
    </subcellularLocation>
</comment>
<dbReference type="InterPro" id="IPR017871">
    <property type="entry name" value="ABC_transporter-like_CS"/>
</dbReference>
<sequence>YSLLGASGCGKTTLLSIIIGMRRLDKGEVKVFGIEPGKSGANTIGYMPQDIALYEIFRIREILSYFGQIYGMAKSEIRSRTKFLCNFLSLPDTSKFIKDLSGGQKRRVSFACALIHEPEFLILDEPCVGLDPILRERMWNHLCEIVAQKNKTVLITTHYVEETRNSNKVGLLCNGRLLLEDHPHVLMKTHNSDLLEDVILKLYKHDAFGSDNTNAEEELNNSRQVFVDGQKSGECVVGIKYMRKKSEFLSLCGTSQVHVESIPKTYTKFAFNECAKISALLKRNFLLHFRQPAFVVVQLFIPALQILIFNLIMGSEPYGIKIGVVNNDIPMGIDNQTFLDHCSHQNARPNSSCFGGDLSCSYFKMFEKDQVDWRPVRSESEALENVHRGETMGFLTIPKNFNKQMQNKLLHKQFASNESLLGSTIHIRLDFSNKLSSSYLIKEFHERFLLFIQDVVAGCGEDPRLVTLPLKVNAVYGSVQGGWPEFFQPAFILWIIFLIPTAFGILYVADVKAGTLDRTLTAGVKYYHLLISILISEGVMTLVQLGLCFIVLLFGFNFQVVGSLSLTIFLCFLMGMIGVTLGLFIGTICNHEMEVIMAVASIYMITIPASGGVWPLSCISRWYRVVSYLVPVTVPLEAIRSVVNRGWGLTDPIVWEGLLVMLGWIFICCLLSAIFHKLRH</sequence>
<dbReference type="GO" id="GO:0005524">
    <property type="term" value="F:ATP binding"/>
    <property type="evidence" value="ECO:0007669"/>
    <property type="project" value="InterPro"/>
</dbReference>
<feature type="non-terminal residue" evidence="7">
    <location>
        <position position="1"/>
    </location>
</feature>
<dbReference type="InterPro" id="IPR013525">
    <property type="entry name" value="ABC2_TM"/>
</dbReference>
<dbReference type="OrthoDB" id="6368157at2759"/>
<keyword evidence="4 5" id="KW-0472">Membrane</keyword>
<gene>
    <name evidence="7" type="ORF">Fcan01_06928</name>
</gene>
<keyword evidence="8" id="KW-1185">Reference proteome</keyword>
<name>A0A226EJX8_FOLCA</name>
<dbReference type="PANTHER" id="PTHR43038:SF3">
    <property type="entry name" value="ABC TRANSPORTER G FAMILY MEMBER 20 ISOFORM X1"/>
    <property type="match status" value="1"/>
</dbReference>
<dbReference type="GO" id="GO:0016020">
    <property type="term" value="C:membrane"/>
    <property type="evidence" value="ECO:0007669"/>
    <property type="project" value="UniProtKB-SubCell"/>
</dbReference>
<dbReference type="PROSITE" id="PS50893">
    <property type="entry name" value="ABC_TRANSPORTER_2"/>
    <property type="match status" value="1"/>
</dbReference>
<dbReference type="EMBL" id="LNIX01000003">
    <property type="protein sequence ID" value="OXA58013.1"/>
    <property type="molecule type" value="Genomic_DNA"/>
</dbReference>
<feature type="domain" description="ABC transporter" evidence="6">
    <location>
        <begin position="1"/>
        <end position="199"/>
    </location>
</feature>
<feature type="transmembrane region" description="Helical" evidence="5">
    <location>
        <begin position="595"/>
        <end position="616"/>
    </location>
</feature>
<dbReference type="Gene3D" id="3.40.50.300">
    <property type="entry name" value="P-loop containing nucleotide triphosphate hydrolases"/>
    <property type="match status" value="1"/>
</dbReference>
<feature type="transmembrane region" description="Helical" evidence="5">
    <location>
        <begin position="566"/>
        <end position="589"/>
    </location>
</feature>
<feature type="transmembrane region" description="Helical" evidence="5">
    <location>
        <begin position="490"/>
        <end position="509"/>
    </location>
</feature>
<dbReference type="AlphaFoldDB" id="A0A226EJX8"/>
<feature type="transmembrane region" description="Helical" evidence="5">
    <location>
        <begin position="529"/>
        <end position="554"/>
    </location>
</feature>
<dbReference type="OMA" id="HEMEVIM"/>
<organism evidence="7 8">
    <name type="scientific">Folsomia candida</name>
    <name type="common">Springtail</name>
    <dbReference type="NCBI Taxonomy" id="158441"/>
    <lineage>
        <taxon>Eukaryota</taxon>
        <taxon>Metazoa</taxon>
        <taxon>Ecdysozoa</taxon>
        <taxon>Arthropoda</taxon>
        <taxon>Hexapoda</taxon>
        <taxon>Collembola</taxon>
        <taxon>Entomobryomorpha</taxon>
        <taxon>Isotomoidea</taxon>
        <taxon>Isotomidae</taxon>
        <taxon>Proisotominae</taxon>
        <taxon>Folsomia</taxon>
    </lineage>
</organism>
<feature type="transmembrane region" description="Helical" evidence="5">
    <location>
        <begin position="653"/>
        <end position="675"/>
    </location>
</feature>
<dbReference type="Pfam" id="PF00005">
    <property type="entry name" value="ABC_tran"/>
    <property type="match status" value="1"/>
</dbReference>
<evidence type="ECO:0000256" key="1">
    <source>
        <dbReference type="ARBA" id="ARBA00004141"/>
    </source>
</evidence>
<evidence type="ECO:0000313" key="8">
    <source>
        <dbReference type="Proteomes" id="UP000198287"/>
    </source>
</evidence>
<evidence type="ECO:0000256" key="5">
    <source>
        <dbReference type="SAM" id="Phobius"/>
    </source>
</evidence>
<dbReference type="PROSITE" id="PS00211">
    <property type="entry name" value="ABC_TRANSPORTER_1"/>
    <property type="match status" value="1"/>
</dbReference>
<dbReference type="Pfam" id="PF12698">
    <property type="entry name" value="ABC2_membrane_3"/>
    <property type="match status" value="1"/>
</dbReference>
<proteinExistence type="predicted"/>